<proteinExistence type="predicted"/>
<comment type="cofactor">
    <cofactor evidence="1">
        <name>FAD</name>
        <dbReference type="ChEBI" id="CHEBI:57692"/>
    </cofactor>
</comment>
<dbReference type="RefSeq" id="WP_106999737.1">
    <property type="nucleotide sequence ID" value="NZ_JAQDZI010000013.1"/>
</dbReference>
<dbReference type="Proteomes" id="UP000241048">
    <property type="component" value="Unassembled WGS sequence"/>
</dbReference>
<feature type="signal peptide" evidence="5">
    <location>
        <begin position="1"/>
        <end position="26"/>
    </location>
</feature>
<evidence type="ECO:0000259" key="6">
    <source>
        <dbReference type="Pfam" id="PF00890"/>
    </source>
</evidence>
<evidence type="ECO:0000256" key="4">
    <source>
        <dbReference type="ARBA" id="ARBA00023002"/>
    </source>
</evidence>
<keyword evidence="3" id="KW-0274">FAD</keyword>
<dbReference type="EMBL" id="PYLO01000001">
    <property type="protein sequence ID" value="PST38468.1"/>
    <property type="molecule type" value="Genomic_DNA"/>
</dbReference>
<evidence type="ECO:0000256" key="3">
    <source>
        <dbReference type="ARBA" id="ARBA00022827"/>
    </source>
</evidence>
<accession>A0A2T3FT59</accession>
<dbReference type="InterPro" id="IPR050315">
    <property type="entry name" value="FAD-oxidoreductase_2"/>
</dbReference>
<dbReference type="GO" id="GO:0016491">
    <property type="term" value="F:oxidoreductase activity"/>
    <property type="evidence" value="ECO:0007669"/>
    <property type="project" value="UniProtKB-KW"/>
</dbReference>
<evidence type="ECO:0000313" key="8">
    <source>
        <dbReference type="Proteomes" id="UP000241048"/>
    </source>
</evidence>
<dbReference type="AlphaFoldDB" id="A0A2T3FT59"/>
<evidence type="ECO:0000256" key="1">
    <source>
        <dbReference type="ARBA" id="ARBA00001974"/>
    </source>
</evidence>
<dbReference type="InterPro" id="IPR003953">
    <property type="entry name" value="FAD-dep_OxRdtase_2_FAD-bd"/>
</dbReference>
<keyword evidence="8" id="KW-1185">Reference proteome</keyword>
<reference evidence="7 8" key="1">
    <citation type="submission" date="2018-03" db="EMBL/GenBank/DDBJ databases">
        <title>Lachnoclostridium SNUG30386 gen.nov., sp.nov., isolated from human faeces.</title>
        <authorList>
            <person name="Seo B."/>
            <person name="Jeon K."/>
            <person name="Ko G."/>
        </authorList>
    </citation>
    <scope>NUCLEOTIDE SEQUENCE [LARGE SCALE GENOMIC DNA]</scope>
    <source>
        <strain evidence="7 8">SNUG30386</strain>
    </source>
</reference>
<gene>
    <name evidence="7" type="ORF">C7U56_00455</name>
</gene>
<protein>
    <recommendedName>
        <fullName evidence="6">FAD-dependent oxidoreductase 2 FAD-binding domain-containing protein</fullName>
    </recommendedName>
</protein>
<feature type="domain" description="FAD-dependent oxidoreductase 2 FAD-binding" evidence="6">
    <location>
        <begin position="58"/>
        <end position="168"/>
    </location>
</feature>
<dbReference type="PANTHER" id="PTHR43400:SF7">
    <property type="entry name" value="FAD-DEPENDENT OXIDOREDUCTASE 2 FAD BINDING DOMAIN-CONTAINING PROTEIN"/>
    <property type="match status" value="1"/>
</dbReference>
<comment type="caution">
    <text evidence="7">The sequence shown here is derived from an EMBL/GenBank/DDBJ whole genome shotgun (WGS) entry which is preliminary data.</text>
</comment>
<feature type="chain" id="PRO_5038989783" description="FAD-dependent oxidoreductase 2 FAD-binding domain-containing protein" evidence="5">
    <location>
        <begin position="27"/>
        <end position="330"/>
    </location>
</feature>
<dbReference type="SUPFAM" id="SSF51905">
    <property type="entry name" value="FAD/NAD(P)-binding domain"/>
    <property type="match status" value="1"/>
</dbReference>
<dbReference type="Gene3D" id="3.50.50.60">
    <property type="entry name" value="FAD/NAD(P)-binding domain"/>
    <property type="match status" value="2"/>
</dbReference>
<evidence type="ECO:0000256" key="2">
    <source>
        <dbReference type="ARBA" id="ARBA00022630"/>
    </source>
</evidence>
<name>A0A2T3FT59_9CLOT</name>
<keyword evidence="4" id="KW-0560">Oxidoreductase</keyword>
<dbReference type="Pfam" id="PF00890">
    <property type="entry name" value="FAD_binding_2"/>
    <property type="match status" value="1"/>
</dbReference>
<organism evidence="7 8">
    <name type="scientific">Clostridium fessum</name>
    <dbReference type="NCBI Taxonomy" id="2126740"/>
    <lineage>
        <taxon>Bacteria</taxon>
        <taxon>Bacillati</taxon>
        <taxon>Bacillota</taxon>
        <taxon>Clostridia</taxon>
        <taxon>Eubacteriales</taxon>
        <taxon>Clostridiaceae</taxon>
        <taxon>Clostridium</taxon>
    </lineage>
</organism>
<dbReference type="PROSITE" id="PS51257">
    <property type="entry name" value="PROKAR_LIPOPROTEIN"/>
    <property type="match status" value="1"/>
</dbReference>
<evidence type="ECO:0000256" key="5">
    <source>
        <dbReference type="SAM" id="SignalP"/>
    </source>
</evidence>
<dbReference type="InterPro" id="IPR036188">
    <property type="entry name" value="FAD/NAD-bd_sf"/>
</dbReference>
<keyword evidence="2" id="KW-0285">Flavoprotein</keyword>
<evidence type="ECO:0000313" key="7">
    <source>
        <dbReference type="EMBL" id="PST38468.1"/>
    </source>
</evidence>
<sequence>MKKSFHTVKKAGILTAAAVLGTAALAGCGSKADTTESAAASEEATEAAGEAEASDAQLVIAGGDSAGLIAAVQAAAEGMDPSKILILAPGEELAADMTEMAPYVNVADTDEQFQANLTDDFEIYLSDIMTAGNNTNNSDMAAYVSQNSEEAKDWLADTLGMEYGDLAQEAGSSVARSFPAKEGNLNELAQEALLKKVEELKIPVEYKAELKSVAYDEEGALDRITVTVDGKDQEIDCLALVATDVSLIPVFEESQVYEADGKAAALVVSNNAEQLNKDSGELINGLYAAGPILSAAVDGEGVLSGNELTEAVMFGSTAGTEAAVYVSDNQ</sequence>
<keyword evidence="5" id="KW-0732">Signal</keyword>
<dbReference type="PANTHER" id="PTHR43400">
    <property type="entry name" value="FUMARATE REDUCTASE"/>
    <property type="match status" value="1"/>
</dbReference>